<feature type="compositionally biased region" description="Low complexity" evidence="1">
    <location>
        <begin position="200"/>
        <end position="210"/>
    </location>
</feature>
<protein>
    <submittedName>
        <fullName evidence="2">Uncharacterized protein</fullName>
    </submittedName>
</protein>
<feature type="compositionally biased region" description="Basic and acidic residues" evidence="1">
    <location>
        <begin position="175"/>
        <end position="184"/>
    </location>
</feature>
<feature type="region of interest" description="Disordered" evidence="1">
    <location>
        <begin position="283"/>
        <end position="324"/>
    </location>
</feature>
<evidence type="ECO:0000313" key="2">
    <source>
        <dbReference type="EMBL" id="JAD19335.1"/>
    </source>
</evidence>
<accession>A0A0A8Y2B6</accession>
<feature type="region of interest" description="Disordered" evidence="1">
    <location>
        <begin position="355"/>
        <end position="379"/>
    </location>
</feature>
<feature type="region of interest" description="Disordered" evidence="1">
    <location>
        <begin position="175"/>
        <end position="210"/>
    </location>
</feature>
<feature type="compositionally biased region" description="Basic residues" evidence="1">
    <location>
        <begin position="73"/>
        <end position="125"/>
    </location>
</feature>
<proteinExistence type="predicted"/>
<organism evidence="2">
    <name type="scientific">Arundo donax</name>
    <name type="common">Giant reed</name>
    <name type="synonym">Donax arundinaceus</name>
    <dbReference type="NCBI Taxonomy" id="35708"/>
    <lineage>
        <taxon>Eukaryota</taxon>
        <taxon>Viridiplantae</taxon>
        <taxon>Streptophyta</taxon>
        <taxon>Embryophyta</taxon>
        <taxon>Tracheophyta</taxon>
        <taxon>Spermatophyta</taxon>
        <taxon>Magnoliopsida</taxon>
        <taxon>Liliopsida</taxon>
        <taxon>Poales</taxon>
        <taxon>Poaceae</taxon>
        <taxon>PACMAD clade</taxon>
        <taxon>Arundinoideae</taxon>
        <taxon>Arundineae</taxon>
        <taxon>Arundo</taxon>
    </lineage>
</organism>
<reference evidence="2" key="2">
    <citation type="journal article" date="2015" name="Data Brief">
        <title>Shoot transcriptome of the giant reed, Arundo donax.</title>
        <authorList>
            <person name="Barrero R.A."/>
            <person name="Guerrero F.D."/>
            <person name="Moolhuijzen P."/>
            <person name="Goolsby J.A."/>
            <person name="Tidwell J."/>
            <person name="Bellgard S.E."/>
            <person name="Bellgard M.I."/>
        </authorList>
    </citation>
    <scope>NUCLEOTIDE SEQUENCE</scope>
    <source>
        <tissue evidence="2">Shoot tissue taken approximately 20 cm above the soil surface</tissue>
    </source>
</reference>
<sequence>MDQSIELLIYRNILSISTLNTLSAHCFPLSGKEGGILPPPKGENHGVFTTHHGNRHYFLHGLYHACRHHCRPRFTGRRGHRPLRNNCRRRHHAHRGHSRRFPRGRGRRGRQTRHVPGRRSPHSLRRPSGDDGAGPSNTQGRDGNTATTTTVPLFSSPATEPALHRLSAQLRIGDHGARGERREPTPTPDSPPVVSPLYTPTPRADAPTTTPPRRILFIRLRGSDAVFGTTADPRIFAGGGDSVASFTAAATSSTLTVPTLPPPSVLPYPSFLVETMAARRGAPPFFSTPEVKQEGAPPATHSGEGPSTAPAPKPSTPTTPNGGRVLRRFATAMVTANRRPGLRLGTWSPAAMGYYLGSTAGGRASNTGDSSDEEEYKPR</sequence>
<feature type="compositionally biased region" description="Pro residues" evidence="1">
    <location>
        <begin position="185"/>
        <end position="194"/>
    </location>
</feature>
<feature type="compositionally biased region" description="Polar residues" evidence="1">
    <location>
        <begin position="135"/>
        <end position="158"/>
    </location>
</feature>
<dbReference type="EMBL" id="GBRH01278560">
    <property type="protein sequence ID" value="JAD19335.1"/>
    <property type="molecule type" value="Transcribed_RNA"/>
</dbReference>
<feature type="region of interest" description="Disordered" evidence="1">
    <location>
        <begin position="73"/>
        <end position="159"/>
    </location>
</feature>
<reference evidence="2" key="1">
    <citation type="submission" date="2014-09" db="EMBL/GenBank/DDBJ databases">
        <authorList>
            <person name="Magalhaes I.L.F."/>
            <person name="Oliveira U."/>
            <person name="Santos F.R."/>
            <person name="Vidigal T.H.D.A."/>
            <person name="Brescovit A.D."/>
            <person name="Santos A.J."/>
        </authorList>
    </citation>
    <scope>NUCLEOTIDE SEQUENCE</scope>
    <source>
        <tissue evidence="2">Shoot tissue taken approximately 20 cm above the soil surface</tissue>
    </source>
</reference>
<dbReference type="AlphaFoldDB" id="A0A0A8Y2B6"/>
<name>A0A0A8Y2B6_ARUDO</name>
<feature type="compositionally biased region" description="Acidic residues" evidence="1">
    <location>
        <begin position="370"/>
        <end position="379"/>
    </location>
</feature>
<evidence type="ECO:0000256" key="1">
    <source>
        <dbReference type="SAM" id="MobiDB-lite"/>
    </source>
</evidence>